<dbReference type="EMBL" id="VULZ01000010">
    <property type="protein sequence ID" value="MSS15266.1"/>
    <property type="molecule type" value="Genomic_DNA"/>
</dbReference>
<dbReference type="InterPro" id="IPR008334">
    <property type="entry name" value="5'-Nucleotdase_C"/>
</dbReference>
<dbReference type="InterPro" id="IPR004843">
    <property type="entry name" value="Calcineurin-like_PHP"/>
</dbReference>
<accession>A0A6L5X8F1</accession>
<dbReference type="PANTHER" id="PTHR11575">
    <property type="entry name" value="5'-NUCLEOTIDASE-RELATED"/>
    <property type="match status" value="1"/>
</dbReference>
<comment type="caution">
    <text evidence="5">The sequence shown here is derived from an EMBL/GenBank/DDBJ whole genome shotgun (WGS) entry which is preliminary data.</text>
</comment>
<dbReference type="Proteomes" id="UP000481852">
    <property type="component" value="Unassembled WGS sequence"/>
</dbReference>
<dbReference type="GO" id="GO:0009166">
    <property type="term" value="P:nucleotide catabolic process"/>
    <property type="evidence" value="ECO:0007669"/>
    <property type="project" value="InterPro"/>
</dbReference>
<dbReference type="RefSeq" id="WP_154525944.1">
    <property type="nucleotide sequence ID" value="NZ_VULZ01000010.1"/>
</dbReference>
<dbReference type="GO" id="GO:0000166">
    <property type="term" value="F:nucleotide binding"/>
    <property type="evidence" value="ECO:0007669"/>
    <property type="project" value="UniProtKB-KW"/>
</dbReference>
<dbReference type="InterPro" id="IPR029052">
    <property type="entry name" value="Metallo-depent_PP-like"/>
</dbReference>
<protein>
    <submittedName>
        <fullName evidence="5">Bifunctional metallophosphatase/5'-nucleotidase</fullName>
    </submittedName>
</protein>
<feature type="chain" id="PRO_5027166048" evidence="2">
    <location>
        <begin position="28"/>
        <end position="576"/>
    </location>
</feature>
<keyword evidence="2" id="KW-0547">Nucleotide-binding</keyword>
<name>A0A6L5X8F1_9FIRM</name>
<evidence type="ECO:0000259" key="4">
    <source>
        <dbReference type="Pfam" id="PF02872"/>
    </source>
</evidence>
<feature type="signal peptide" evidence="2">
    <location>
        <begin position="1"/>
        <end position="27"/>
    </location>
</feature>
<keyword evidence="1 2" id="KW-0732">Signal</keyword>
<dbReference type="SUPFAM" id="SSF56300">
    <property type="entry name" value="Metallo-dependent phosphatases"/>
    <property type="match status" value="1"/>
</dbReference>
<organism evidence="5 6">
    <name type="scientific">Porcincola intestinalis</name>
    <dbReference type="NCBI Taxonomy" id="2606632"/>
    <lineage>
        <taxon>Bacteria</taxon>
        <taxon>Bacillati</taxon>
        <taxon>Bacillota</taxon>
        <taxon>Clostridia</taxon>
        <taxon>Lachnospirales</taxon>
        <taxon>Lachnospiraceae</taxon>
        <taxon>Porcincola</taxon>
    </lineage>
</organism>
<feature type="domain" description="5'-Nucleotidase C-terminal" evidence="4">
    <location>
        <begin position="354"/>
        <end position="514"/>
    </location>
</feature>
<evidence type="ECO:0000313" key="5">
    <source>
        <dbReference type="EMBL" id="MSS15266.1"/>
    </source>
</evidence>
<evidence type="ECO:0000256" key="1">
    <source>
        <dbReference type="ARBA" id="ARBA00022729"/>
    </source>
</evidence>
<dbReference type="PANTHER" id="PTHR11575:SF24">
    <property type="entry name" value="5'-NUCLEOTIDASE"/>
    <property type="match status" value="1"/>
</dbReference>
<reference evidence="5 6" key="1">
    <citation type="submission" date="2019-08" db="EMBL/GenBank/DDBJ databases">
        <title>In-depth cultivation of the pig gut microbiome towards novel bacterial diversity and tailored functional studies.</title>
        <authorList>
            <person name="Wylensek D."/>
            <person name="Hitch T.C.A."/>
            <person name="Clavel T."/>
        </authorList>
    </citation>
    <scope>NUCLEOTIDE SEQUENCE [LARGE SCALE GENOMIC DNA]</scope>
    <source>
        <strain evidence="5 6">Oil+RF-744-WCA-WT-11</strain>
    </source>
</reference>
<dbReference type="PRINTS" id="PR01607">
    <property type="entry name" value="APYRASEFAMLY"/>
</dbReference>
<dbReference type="InterPro" id="IPR036907">
    <property type="entry name" value="5'-Nucleotdase_C_sf"/>
</dbReference>
<dbReference type="Gene3D" id="3.60.21.10">
    <property type="match status" value="1"/>
</dbReference>
<dbReference type="GO" id="GO:0016787">
    <property type="term" value="F:hydrolase activity"/>
    <property type="evidence" value="ECO:0007669"/>
    <property type="project" value="UniProtKB-KW"/>
</dbReference>
<dbReference type="AlphaFoldDB" id="A0A6L5X8F1"/>
<dbReference type="SUPFAM" id="SSF55816">
    <property type="entry name" value="5'-nucleotidase (syn. UDP-sugar hydrolase), C-terminal domain"/>
    <property type="match status" value="1"/>
</dbReference>
<comment type="similarity">
    <text evidence="2">Belongs to the 5'-nucleotidase family.</text>
</comment>
<dbReference type="Pfam" id="PF00149">
    <property type="entry name" value="Metallophos"/>
    <property type="match status" value="1"/>
</dbReference>
<evidence type="ECO:0000256" key="2">
    <source>
        <dbReference type="RuleBase" id="RU362119"/>
    </source>
</evidence>
<dbReference type="InterPro" id="IPR006179">
    <property type="entry name" value="5_nucleotidase/apyrase"/>
</dbReference>
<dbReference type="Gene3D" id="3.90.780.10">
    <property type="entry name" value="5'-Nucleotidase, C-terminal domain"/>
    <property type="match status" value="1"/>
</dbReference>
<keyword evidence="6" id="KW-1185">Reference proteome</keyword>
<evidence type="ECO:0000259" key="3">
    <source>
        <dbReference type="Pfam" id="PF00149"/>
    </source>
</evidence>
<sequence>MKRAGKLSVYLLSLMLVVFLTAVPAAAAEGESESGLSKDLVILFTSDVHCGVDQNFGLDGLYQVRKYYEDQGCYTLLVDDGDFIQGEPIGTMTKGETPLELMNAAGYDIAIPGNHEFDYGMDQFLALTEKAKFPYISCNFNKDGKLVFNPYVIKEFDGIKFAFVGITTPQTITSSTPAYFQDDAGNFVYDFCQDETGEKLYTKVQEAVDQARNEGAQYVVAMAHLGNEDTASPWRYDQVISNTSGIDVLLDGHSHDTDQVTMKNKDGKAVIRTACGTKLACIGTVRFGMDGTISNQLLTWGLEGSAKDTFGFSNSVTEEVKKAQEKLDESLKTVVGHTDVNLTIVDPTAVDDAGEPIRIVRNAETNLGDLVADAYRAAGKADIGFANGGGVRANIAAGDITQGDILTVQPFGNMVCVAEMTGQQVLDALEWGARTVPSENGGFLQVSGLTYEIHTDVPDHCTQDENGLWTGHEGEYRVKNVTVGGKTLELEKTYTVATHNYMLKQQGDGYNMFGDAKILQDEFMLDNQALINFIADDLGGTVGDAYENPYGDGRIVAVENDSQTEGNAEMVTEAAS</sequence>
<keyword evidence="2" id="KW-0378">Hydrolase</keyword>
<dbReference type="Pfam" id="PF02872">
    <property type="entry name" value="5_nucleotid_C"/>
    <property type="match status" value="1"/>
</dbReference>
<proteinExistence type="inferred from homology"/>
<feature type="domain" description="Calcineurin-like phosphoesterase" evidence="3">
    <location>
        <begin position="41"/>
        <end position="255"/>
    </location>
</feature>
<gene>
    <name evidence="5" type="ORF">FYJ35_09505</name>
</gene>
<evidence type="ECO:0000313" key="6">
    <source>
        <dbReference type="Proteomes" id="UP000481852"/>
    </source>
</evidence>